<evidence type="ECO:0000259" key="5">
    <source>
        <dbReference type="Pfam" id="PF07859"/>
    </source>
</evidence>
<evidence type="ECO:0000256" key="4">
    <source>
        <dbReference type="SAM" id="SignalP"/>
    </source>
</evidence>
<dbReference type="InterPro" id="IPR013094">
    <property type="entry name" value="AB_hydrolase_3"/>
</dbReference>
<dbReference type="InterPro" id="IPR050300">
    <property type="entry name" value="GDXG_lipolytic_enzyme"/>
</dbReference>
<dbReference type="Gene3D" id="3.40.50.1820">
    <property type="entry name" value="alpha/beta hydrolase"/>
    <property type="match status" value="1"/>
</dbReference>
<protein>
    <submittedName>
        <fullName evidence="6">Arylacetamide deacetylase</fullName>
    </submittedName>
</protein>
<feature type="active site" evidence="3">
    <location>
        <position position="195"/>
    </location>
</feature>
<feature type="chain" id="PRO_5012397219" evidence="4">
    <location>
        <begin position="22"/>
        <end position="414"/>
    </location>
</feature>
<keyword evidence="2" id="KW-0378">Hydrolase</keyword>
<name>A0A210PGK1_MIZYE</name>
<sequence length="414" mass="46745">MIRLTLFGALLAWFLYSYLDGKIPEPIPEQFTVKLIDASMKTYGHTMGALISLGVTTQFSDLDRAMGDRFILLMTTGFPWSLGADPQLQITNTTMSGVHVRIYEPVTSLQVAERPVLVYFHGGGWSMLSVDSYDPLMRKIARDSGIVVISVNYRLSPQYPYPVPLQDCSDVVEYVIENCATLSINPRKIAIGGDSAGGNIAVVLSYKFKYKLALQIVLVPVLQMANWNTTSFIENAPYLAKSINSPDSIFFVLNYLNLDYKYGQDFLKNNHTSSAFKKSHYMKLIDQNRWVPKQYIRDKTLMENIELQTDFGNEELFSIIESRITNPLMSPLLAGDDMLTGLPLTYVATSGYDFIRDDGIMFAERLKHAGQEVVHQHYHEAFHNSLFFAHGPLKLDVGVRIVQDIVNILRNTLL</sequence>
<feature type="active site" evidence="3">
    <location>
        <position position="383"/>
    </location>
</feature>
<accession>A0A210PGK1</accession>
<feature type="signal peptide" evidence="4">
    <location>
        <begin position="1"/>
        <end position="21"/>
    </location>
</feature>
<comment type="similarity">
    <text evidence="1">Belongs to the 'GDXG' lipolytic enzyme family.</text>
</comment>
<feature type="domain" description="Alpha/beta hydrolase fold-3" evidence="5">
    <location>
        <begin position="117"/>
        <end position="232"/>
    </location>
</feature>
<dbReference type="OrthoDB" id="408631at2759"/>
<dbReference type="EMBL" id="NEDP02076718">
    <property type="protein sequence ID" value="OWF35615.1"/>
    <property type="molecule type" value="Genomic_DNA"/>
</dbReference>
<reference evidence="6 7" key="1">
    <citation type="journal article" date="2017" name="Nat. Ecol. Evol.">
        <title>Scallop genome provides insights into evolution of bilaterian karyotype and development.</title>
        <authorList>
            <person name="Wang S."/>
            <person name="Zhang J."/>
            <person name="Jiao W."/>
            <person name="Li J."/>
            <person name="Xun X."/>
            <person name="Sun Y."/>
            <person name="Guo X."/>
            <person name="Huan P."/>
            <person name="Dong B."/>
            <person name="Zhang L."/>
            <person name="Hu X."/>
            <person name="Sun X."/>
            <person name="Wang J."/>
            <person name="Zhao C."/>
            <person name="Wang Y."/>
            <person name="Wang D."/>
            <person name="Huang X."/>
            <person name="Wang R."/>
            <person name="Lv J."/>
            <person name="Li Y."/>
            <person name="Zhang Z."/>
            <person name="Liu B."/>
            <person name="Lu W."/>
            <person name="Hui Y."/>
            <person name="Liang J."/>
            <person name="Zhou Z."/>
            <person name="Hou R."/>
            <person name="Li X."/>
            <person name="Liu Y."/>
            <person name="Li H."/>
            <person name="Ning X."/>
            <person name="Lin Y."/>
            <person name="Zhao L."/>
            <person name="Xing Q."/>
            <person name="Dou J."/>
            <person name="Li Y."/>
            <person name="Mao J."/>
            <person name="Guo H."/>
            <person name="Dou H."/>
            <person name="Li T."/>
            <person name="Mu C."/>
            <person name="Jiang W."/>
            <person name="Fu Q."/>
            <person name="Fu X."/>
            <person name="Miao Y."/>
            <person name="Liu J."/>
            <person name="Yu Q."/>
            <person name="Li R."/>
            <person name="Liao H."/>
            <person name="Li X."/>
            <person name="Kong Y."/>
            <person name="Jiang Z."/>
            <person name="Chourrout D."/>
            <person name="Li R."/>
            <person name="Bao Z."/>
        </authorList>
    </citation>
    <scope>NUCLEOTIDE SEQUENCE [LARGE SCALE GENOMIC DNA]</scope>
    <source>
        <strain evidence="6 7">PY_sf001</strain>
    </source>
</reference>
<evidence type="ECO:0000256" key="3">
    <source>
        <dbReference type="PIRSR" id="PIRSR037251-1"/>
    </source>
</evidence>
<gene>
    <name evidence="6" type="ORF">KP79_PYT15937</name>
</gene>
<dbReference type="PANTHER" id="PTHR48081:SF8">
    <property type="entry name" value="ALPHA_BETA HYDROLASE FOLD-3 DOMAIN-CONTAINING PROTEIN-RELATED"/>
    <property type="match status" value="1"/>
</dbReference>
<dbReference type="InterPro" id="IPR029058">
    <property type="entry name" value="AB_hydrolase_fold"/>
</dbReference>
<proteinExistence type="inferred from homology"/>
<evidence type="ECO:0000256" key="1">
    <source>
        <dbReference type="ARBA" id="ARBA00010515"/>
    </source>
</evidence>
<keyword evidence="7" id="KW-1185">Reference proteome</keyword>
<dbReference type="Pfam" id="PF07859">
    <property type="entry name" value="Abhydrolase_3"/>
    <property type="match status" value="2"/>
</dbReference>
<dbReference type="GO" id="GO:0052689">
    <property type="term" value="F:carboxylic ester hydrolase activity"/>
    <property type="evidence" value="ECO:0007669"/>
    <property type="project" value="InterPro"/>
</dbReference>
<dbReference type="InterPro" id="IPR017157">
    <property type="entry name" value="Arylacetamide_deacetylase"/>
</dbReference>
<comment type="caution">
    <text evidence="6">The sequence shown here is derived from an EMBL/GenBank/DDBJ whole genome shotgun (WGS) entry which is preliminary data.</text>
</comment>
<dbReference type="GO" id="GO:0016020">
    <property type="term" value="C:membrane"/>
    <property type="evidence" value="ECO:0007669"/>
    <property type="project" value="InterPro"/>
</dbReference>
<evidence type="ECO:0000256" key="2">
    <source>
        <dbReference type="ARBA" id="ARBA00022801"/>
    </source>
</evidence>
<dbReference type="Proteomes" id="UP000242188">
    <property type="component" value="Unassembled WGS sequence"/>
</dbReference>
<evidence type="ECO:0000313" key="7">
    <source>
        <dbReference type="Proteomes" id="UP000242188"/>
    </source>
</evidence>
<evidence type="ECO:0000313" key="6">
    <source>
        <dbReference type="EMBL" id="OWF35615.1"/>
    </source>
</evidence>
<feature type="active site" evidence="3">
    <location>
        <position position="353"/>
    </location>
</feature>
<keyword evidence="4" id="KW-0732">Signal</keyword>
<feature type="domain" description="Alpha/beta hydrolase fold-3" evidence="5">
    <location>
        <begin position="316"/>
        <end position="384"/>
    </location>
</feature>
<dbReference type="AlphaFoldDB" id="A0A210PGK1"/>
<dbReference type="PIRSF" id="PIRSF037251">
    <property type="entry name" value="Arylacetamide_deacetylase"/>
    <property type="match status" value="1"/>
</dbReference>
<dbReference type="SUPFAM" id="SSF53474">
    <property type="entry name" value="alpha/beta-Hydrolases"/>
    <property type="match status" value="1"/>
</dbReference>
<dbReference type="STRING" id="6573.A0A210PGK1"/>
<organism evidence="6 7">
    <name type="scientific">Mizuhopecten yessoensis</name>
    <name type="common">Japanese scallop</name>
    <name type="synonym">Patinopecten yessoensis</name>
    <dbReference type="NCBI Taxonomy" id="6573"/>
    <lineage>
        <taxon>Eukaryota</taxon>
        <taxon>Metazoa</taxon>
        <taxon>Spiralia</taxon>
        <taxon>Lophotrochozoa</taxon>
        <taxon>Mollusca</taxon>
        <taxon>Bivalvia</taxon>
        <taxon>Autobranchia</taxon>
        <taxon>Pteriomorphia</taxon>
        <taxon>Pectinida</taxon>
        <taxon>Pectinoidea</taxon>
        <taxon>Pectinidae</taxon>
        <taxon>Mizuhopecten</taxon>
    </lineage>
</organism>
<dbReference type="PANTHER" id="PTHR48081">
    <property type="entry name" value="AB HYDROLASE SUPERFAMILY PROTEIN C4A8.06C"/>
    <property type="match status" value="1"/>
</dbReference>